<dbReference type="Proteomes" id="UP001055336">
    <property type="component" value="Chromosome"/>
</dbReference>
<keyword evidence="2" id="KW-1185">Reference proteome</keyword>
<dbReference type="InterPro" id="IPR009380">
    <property type="entry name" value="DUF1036"/>
</dbReference>
<organism evidence="1 2">
    <name type="scientific">Mycobacterium paraterrae</name>
    <dbReference type="NCBI Taxonomy" id="577492"/>
    <lineage>
        <taxon>Bacteria</taxon>
        <taxon>Bacillati</taxon>
        <taxon>Actinomycetota</taxon>
        <taxon>Actinomycetes</taxon>
        <taxon>Mycobacteriales</taxon>
        <taxon>Mycobacteriaceae</taxon>
        <taxon>Mycobacterium</taxon>
    </lineage>
</organism>
<name>A0ABY3VQ28_9MYCO</name>
<accession>A0ABY3VQ28</accession>
<reference evidence="1" key="1">
    <citation type="submission" date="2022-08" db="EMBL/GenBank/DDBJ databases">
        <title>Whole genome sequencing of non-tuberculosis mycobacteria type-strains.</title>
        <authorList>
            <person name="Igarashi Y."/>
            <person name="Osugi A."/>
            <person name="Mitarai S."/>
        </authorList>
    </citation>
    <scope>NUCLEOTIDE SEQUENCE</scope>
    <source>
        <strain evidence="1">DSM 45127</strain>
    </source>
</reference>
<protein>
    <submittedName>
        <fullName evidence="1">DUF1036 domain-containing protein</fullName>
    </submittedName>
</protein>
<proteinExistence type="predicted"/>
<sequence length="119" mass="13422">MPWFEFKNNYSKLVAVAVMKRDQDACGQDGGWATHGWWNLNPGETKTVIYSSNRYLYFYAHAGDGRWWGDSNGPRVYVKPIEKFDGCLLIGTSTWDVVNMARADGGSFLGNHHTTNLNA</sequence>
<dbReference type="RefSeq" id="WP_240261051.1">
    <property type="nucleotide sequence ID" value="NZ_CP092488.2"/>
</dbReference>
<dbReference type="EMBL" id="CP092488">
    <property type="protein sequence ID" value="UMB69317.1"/>
    <property type="molecule type" value="Genomic_DNA"/>
</dbReference>
<dbReference type="Pfam" id="PF06282">
    <property type="entry name" value="DUF1036"/>
    <property type="match status" value="1"/>
</dbReference>
<gene>
    <name evidence="1" type="ORF">MKK62_23685</name>
</gene>
<evidence type="ECO:0000313" key="1">
    <source>
        <dbReference type="EMBL" id="UMB69317.1"/>
    </source>
</evidence>
<evidence type="ECO:0000313" key="2">
    <source>
        <dbReference type="Proteomes" id="UP001055336"/>
    </source>
</evidence>